<dbReference type="Proteomes" id="UP000318833">
    <property type="component" value="Unassembled WGS sequence"/>
</dbReference>
<keyword evidence="4" id="KW-1185">Reference proteome</keyword>
<dbReference type="EMBL" id="VLNR01000062">
    <property type="protein sequence ID" value="TSE05356.1"/>
    <property type="molecule type" value="Genomic_DNA"/>
</dbReference>
<sequence length="210" mass="24642">MKCKCYFILFLFFSNLISINAQVELSANEQKIFKSKVIAKANSTQSMLSDFVQKKHLSIMDNAIVSEGKLAFKSQKLVKWEYTKPYKNIAIFKDDKLYVTNDGKKETLNLKSNKLFKSLNSLVVNSIKGDMFDNEQFDISYFKTDTDYLIHFLPKEKKIRRFVTEFQLKFSKTTTEVEEIKLIEPNDDYTTITFRNKQLNTKISDETFKH</sequence>
<name>A0A554VE92_9FLAO</name>
<evidence type="ECO:0000256" key="1">
    <source>
        <dbReference type="ARBA" id="ARBA00022729"/>
    </source>
</evidence>
<dbReference type="CDD" id="cd16325">
    <property type="entry name" value="LolA"/>
    <property type="match status" value="1"/>
</dbReference>
<dbReference type="OrthoDB" id="1027451at2"/>
<keyword evidence="3" id="KW-0449">Lipoprotein</keyword>
<feature type="signal peptide" evidence="2">
    <location>
        <begin position="1"/>
        <end position="23"/>
    </location>
</feature>
<dbReference type="Gene3D" id="2.50.20.10">
    <property type="entry name" value="Lipoprotein localisation LolA/LolB/LppX"/>
    <property type="match status" value="1"/>
</dbReference>
<organism evidence="3 4">
    <name type="scientific">Aquimarina algiphila</name>
    <dbReference type="NCBI Taxonomy" id="2047982"/>
    <lineage>
        <taxon>Bacteria</taxon>
        <taxon>Pseudomonadati</taxon>
        <taxon>Bacteroidota</taxon>
        <taxon>Flavobacteriia</taxon>
        <taxon>Flavobacteriales</taxon>
        <taxon>Flavobacteriaceae</taxon>
        <taxon>Aquimarina</taxon>
    </lineage>
</organism>
<comment type="caution">
    <text evidence="3">The sequence shown here is derived from an EMBL/GenBank/DDBJ whole genome shotgun (WGS) entry which is preliminary data.</text>
</comment>
<dbReference type="AlphaFoldDB" id="A0A554VE92"/>
<protein>
    <submittedName>
        <fullName evidence="3">Outer membrane lipoprotein carrier protein LolA</fullName>
    </submittedName>
</protein>
<proteinExistence type="predicted"/>
<dbReference type="RefSeq" id="WP_143918092.1">
    <property type="nucleotide sequence ID" value="NZ_CANLFO010000022.1"/>
</dbReference>
<dbReference type="Pfam" id="PF03548">
    <property type="entry name" value="LolA"/>
    <property type="match status" value="1"/>
</dbReference>
<evidence type="ECO:0000313" key="4">
    <source>
        <dbReference type="Proteomes" id="UP000318833"/>
    </source>
</evidence>
<reference evidence="3 4" key="1">
    <citation type="submission" date="2019-07" db="EMBL/GenBank/DDBJ databases">
        <title>The draft genome sequence of Aquimarina algiphila M91.</title>
        <authorList>
            <person name="Meng X."/>
        </authorList>
    </citation>
    <scope>NUCLEOTIDE SEQUENCE [LARGE SCALE GENOMIC DNA]</scope>
    <source>
        <strain evidence="3 4">M91</strain>
    </source>
</reference>
<dbReference type="PANTHER" id="PTHR35869">
    <property type="entry name" value="OUTER-MEMBRANE LIPOPROTEIN CARRIER PROTEIN"/>
    <property type="match status" value="1"/>
</dbReference>
<dbReference type="InterPro" id="IPR029046">
    <property type="entry name" value="LolA/LolB/LppX"/>
</dbReference>
<gene>
    <name evidence="3" type="ORF">FOF46_23100</name>
</gene>
<dbReference type="InterPro" id="IPR004564">
    <property type="entry name" value="OM_lipoprot_carrier_LolA-like"/>
</dbReference>
<keyword evidence="1 2" id="KW-0732">Signal</keyword>
<accession>A0A554VE92</accession>
<dbReference type="PANTHER" id="PTHR35869:SF1">
    <property type="entry name" value="OUTER-MEMBRANE LIPOPROTEIN CARRIER PROTEIN"/>
    <property type="match status" value="1"/>
</dbReference>
<dbReference type="SUPFAM" id="SSF89392">
    <property type="entry name" value="Prokaryotic lipoproteins and lipoprotein localization factors"/>
    <property type="match status" value="1"/>
</dbReference>
<evidence type="ECO:0000256" key="2">
    <source>
        <dbReference type="SAM" id="SignalP"/>
    </source>
</evidence>
<feature type="chain" id="PRO_5022020820" evidence="2">
    <location>
        <begin position="24"/>
        <end position="210"/>
    </location>
</feature>
<evidence type="ECO:0000313" key="3">
    <source>
        <dbReference type="EMBL" id="TSE05356.1"/>
    </source>
</evidence>